<dbReference type="PROSITE" id="PS01124">
    <property type="entry name" value="HTH_ARAC_FAMILY_2"/>
    <property type="match status" value="1"/>
</dbReference>
<gene>
    <name evidence="6" type="ORF">M622_01115</name>
</gene>
<dbReference type="InterPro" id="IPR018060">
    <property type="entry name" value="HTH_AraC"/>
</dbReference>
<keyword evidence="2" id="KW-0238">DNA-binding</keyword>
<dbReference type="CDD" id="cd03136">
    <property type="entry name" value="GATase1_AraC_ArgR_like"/>
    <property type="match status" value="1"/>
</dbReference>
<accession>T0B3P3</accession>
<evidence type="ECO:0000256" key="4">
    <source>
        <dbReference type="SAM" id="MobiDB-lite"/>
    </source>
</evidence>
<dbReference type="EMBL" id="ATJV01000001">
    <property type="protein sequence ID" value="EPZ17398.1"/>
    <property type="molecule type" value="Genomic_DNA"/>
</dbReference>
<dbReference type="Pfam" id="PF01965">
    <property type="entry name" value="DJ-1_PfpI"/>
    <property type="match status" value="1"/>
</dbReference>
<protein>
    <recommendedName>
        <fullName evidence="5">HTH araC/xylS-type domain-containing protein</fullName>
    </recommendedName>
</protein>
<dbReference type="PATRIC" id="fig|1348657.5.peg.222"/>
<dbReference type="Gene3D" id="1.10.10.60">
    <property type="entry name" value="Homeodomain-like"/>
    <property type="match status" value="1"/>
</dbReference>
<evidence type="ECO:0000256" key="1">
    <source>
        <dbReference type="ARBA" id="ARBA00023015"/>
    </source>
</evidence>
<dbReference type="InterPro" id="IPR020449">
    <property type="entry name" value="Tscrpt_reg_AraC-type_HTH"/>
</dbReference>
<feature type="region of interest" description="Disordered" evidence="4">
    <location>
        <begin position="1"/>
        <end position="21"/>
    </location>
</feature>
<dbReference type="InterPro" id="IPR052158">
    <property type="entry name" value="INH-QAR"/>
</dbReference>
<keyword evidence="1" id="KW-0805">Transcription regulation</keyword>
<dbReference type="Proteomes" id="UP000015455">
    <property type="component" value="Unassembled WGS sequence"/>
</dbReference>
<evidence type="ECO:0000313" key="6">
    <source>
        <dbReference type="EMBL" id="EPZ17398.1"/>
    </source>
</evidence>
<organism evidence="6 7">
    <name type="scientific">Thauera terpenica 58Eu</name>
    <dbReference type="NCBI Taxonomy" id="1348657"/>
    <lineage>
        <taxon>Bacteria</taxon>
        <taxon>Pseudomonadati</taxon>
        <taxon>Pseudomonadota</taxon>
        <taxon>Betaproteobacteria</taxon>
        <taxon>Rhodocyclales</taxon>
        <taxon>Zoogloeaceae</taxon>
        <taxon>Thauera</taxon>
    </lineage>
</organism>
<evidence type="ECO:0000259" key="5">
    <source>
        <dbReference type="PROSITE" id="PS01124"/>
    </source>
</evidence>
<dbReference type="eggNOG" id="COG4977">
    <property type="taxonomic scope" value="Bacteria"/>
</dbReference>
<dbReference type="SUPFAM" id="SSF52317">
    <property type="entry name" value="Class I glutamine amidotransferase-like"/>
    <property type="match status" value="1"/>
</dbReference>
<dbReference type="Gene3D" id="3.40.50.880">
    <property type="match status" value="1"/>
</dbReference>
<proteinExistence type="predicted"/>
<dbReference type="STRING" id="1348657.M622_01115"/>
<comment type="caution">
    <text evidence="6">The sequence shown here is derived from an EMBL/GenBank/DDBJ whole genome shotgun (WGS) entry which is preliminary data.</text>
</comment>
<name>T0B3P3_9RHOO</name>
<dbReference type="Pfam" id="PF12833">
    <property type="entry name" value="HTH_18"/>
    <property type="match status" value="1"/>
</dbReference>
<feature type="domain" description="HTH araC/xylS-type" evidence="5">
    <location>
        <begin position="257"/>
        <end position="355"/>
    </location>
</feature>
<dbReference type="InterPro" id="IPR018062">
    <property type="entry name" value="HTH_AraC-typ_CS"/>
</dbReference>
<dbReference type="PANTHER" id="PTHR43130">
    <property type="entry name" value="ARAC-FAMILY TRANSCRIPTIONAL REGULATOR"/>
    <property type="match status" value="1"/>
</dbReference>
<dbReference type="SUPFAM" id="SSF46689">
    <property type="entry name" value="Homeodomain-like"/>
    <property type="match status" value="2"/>
</dbReference>
<keyword evidence="7" id="KW-1185">Reference proteome</keyword>
<dbReference type="RefSeq" id="WP_021247685.1">
    <property type="nucleotide sequence ID" value="NZ_ATJV01000001.1"/>
</dbReference>
<dbReference type="InterPro" id="IPR029062">
    <property type="entry name" value="Class_I_gatase-like"/>
</dbReference>
<keyword evidence="3" id="KW-0804">Transcription</keyword>
<sequence>MSNGEQSKTEQTPGNRHFNSRLRHSNQAYLRARQNDSEHPPISRRIVFVLLEHFSMMAFTGAVDTIVTANLLSRTPLYRFQAYSLEGGAVLSDLGINISVDGELKSLDANDLDMLIVCGGYRSDLTPHRPVLERLRALAWHTLTMGGLWNGSYLLAQAGLLDGYACTVHPDSRAGLEESFPRVKLLPMPFVIDRDRISSAGANSALSMMLAVIRHQHGDDVVRGIEEILACDRVADDIPDRPMSILEGSATLPDALRAILKLMESNIEEPLSIEDLAHYAQVSRRQIDRLFHRHMKTTPSRYYLELRITRARRLLLQTNAPITTVAIACGFTGAPHFSRSYRDFFGVSPSQARSTQRL</sequence>
<dbReference type="GO" id="GO:0003700">
    <property type="term" value="F:DNA-binding transcription factor activity"/>
    <property type="evidence" value="ECO:0007669"/>
    <property type="project" value="InterPro"/>
</dbReference>
<dbReference type="InterPro" id="IPR002818">
    <property type="entry name" value="DJ-1/PfpI"/>
</dbReference>
<evidence type="ECO:0000256" key="2">
    <source>
        <dbReference type="ARBA" id="ARBA00023125"/>
    </source>
</evidence>
<evidence type="ECO:0000313" key="7">
    <source>
        <dbReference type="Proteomes" id="UP000015455"/>
    </source>
</evidence>
<dbReference type="PANTHER" id="PTHR43130:SF3">
    <property type="entry name" value="HTH-TYPE TRANSCRIPTIONAL REGULATOR RV1931C"/>
    <property type="match status" value="1"/>
</dbReference>
<dbReference type="PRINTS" id="PR00032">
    <property type="entry name" value="HTHARAC"/>
</dbReference>
<evidence type="ECO:0000256" key="3">
    <source>
        <dbReference type="ARBA" id="ARBA00023163"/>
    </source>
</evidence>
<dbReference type="PROSITE" id="PS00041">
    <property type="entry name" value="HTH_ARAC_FAMILY_1"/>
    <property type="match status" value="1"/>
</dbReference>
<dbReference type="AlphaFoldDB" id="T0B3P3"/>
<feature type="compositionally biased region" description="Polar residues" evidence="4">
    <location>
        <begin position="1"/>
        <end position="14"/>
    </location>
</feature>
<dbReference type="OrthoDB" id="185346at2"/>
<dbReference type="InterPro" id="IPR009057">
    <property type="entry name" value="Homeodomain-like_sf"/>
</dbReference>
<reference evidence="6 7" key="1">
    <citation type="submission" date="2013-06" db="EMBL/GenBank/DDBJ databases">
        <title>Draft genome sequence of Thauera terpenica.</title>
        <authorList>
            <person name="Liu B."/>
            <person name="Frostegard A.H."/>
            <person name="Shapleigh J.P."/>
        </authorList>
    </citation>
    <scope>NUCLEOTIDE SEQUENCE [LARGE SCALE GENOMIC DNA]</scope>
    <source>
        <strain evidence="6 7">58Eu</strain>
    </source>
</reference>
<dbReference type="GO" id="GO:0043565">
    <property type="term" value="F:sequence-specific DNA binding"/>
    <property type="evidence" value="ECO:0007669"/>
    <property type="project" value="InterPro"/>
</dbReference>
<dbReference type="SMART" id="SM00342">
    <property type="entry name" value="HTH_ARAC"/>
    <property type="match status" value="1"/>
</dbReference>